<dbReference type="AlphaFoldDB" id="A0A8H4R5P3"/>
<feature type="compositionally biased region" description="Polar residues" evidence="3">
    <location>
        <begin position="504"/>
        <end position="513"/>
    </location>
</feature>
<dbReference type="PANTHER" id="PTHR31001:SF90">
    <property type="entry name" value="CENTROMERE DNA-BINDING PROTEIN COMPLEX CBF3 SUBUNIT B"/>
    <property type="match status" value="1"/>
</dbReference>
<dbReference type="InterPro" id="IPR050613">
    <property type="entry name" value="Sec_Metabolite_Reg"/>
</dbReference>
<organism evidence="4 5">
    <name type="scientific">Cudoniella acicularis</name>
    <dbReference type="NCBI Taxonomy" id="354080"/>
    <lineage>
        <taxon>Eukaryota</taxon>
        <taxon>Fungi</taxon>
        <taxon>Dikarya</taxon>
        <taxon>Ascomycota</taxon>
        <taxon>Pezizomycotina</taxon>
        <taxon>Leotiomycetes</taxon>
        <taxon>Helotiales</taxon>
        <taxon>Tricladiaceae</taxon>
        <taxon>Cudoniella</taxon>
    </lineage>
</organism>
<keyword evidence="2" id="KW-0539">Nucleus</keyword>
<dbReference type="EMBL" id="JAAMPI010001878">
    <property type="protein sequence ID" value="KAF4622656.1"/>
    <property type="molecule type" value="Genomic_DNA"/>
</dbReference>
<name>A0A8H4R5P3_9HELO</name>
<dbReference type="GO" id="GO:0005634">
    <property type="term" value="C:nucleus"/>
    <property type="evidence" value="ECO:0007669"/>
    <property type="project" value="UniProtKB-SubCell"/>
</dbReference>
<proteinExistence type="predicted"/>
<dbReference type="Proteomes" id="UP000566819">
    <property type="component" value="Unassembled WGS sequence"/>
</dbReference>
<feature type="region of interest" description="Disordered" evidence="3">
    <location>
        <begin position="1"/>
        <end position="20"/>
    </location>
</feature>
<reference evidence="4 5" key="1">
    <citation type="submission" date="2020-03" db="EMBL/GenBank/DDBJ databases">
        <title>Draft Genome Sequence of Cudoniella acicularis.</title>
        <authorList>
            <person name="Buettner E."/>
            <person name="Kellner H."/>
        </authorList>
    </citation>
    <scope>NUCLEOTIDE SEQUENCE [LARGE SCALE GENOMIC DNA]</scope>
    <source>
        <strain evidence="4 5">DSM 108380</strain>
    </source>
</reference>
<dbReference type="OrthoDB" id="3014581at2759"/>
<evidence type="ECO:0008006" key="6">
    <source>
        <dbReference type="Google" id="ProtNLM"/>
    </source>
</evidence>
<accession>A0A8H4R5P3</accession>
<evidence type="ECO:0000256" key="1">
    <source>
        <dbReference type="ARBA" id="ARBA00004123"/>
    </source>
</evidence>
<protein>
    <recommendedName>
        <fullName evidence="6">Transcription factor domain-containing protein</fullName>
    </recommendedName>
</protein>
<sequence>MRSSKGLRNGSKTPSARTQMTASSTLGLSVILREFPSYSDAKVLLDIFTRTINAMYHILHIPTTSLWLEGLFAEISANLLPSATQLAFFLGIFAGAVYASKNDLHFETAGLCGVPQMTLAESWLKQAVFLLTNPLVPASTQALQTFANLAHLCTQIEGFSGSLGILTISGARMAKSMKIHRLDTFHYREERKKDGADMIDIEVKRRIWWHIVSSDWLRSTVGGPDEGTYIFHPQQMEIFHPSNVDDDDIPTGVSHLTEDSYSLPLSSPTSITYFLYRIQAANLSREVTDNLPPSFFVSPGTHDSDEIYQKIIVLDQKYQQFLKSLPPFFQLTIRQDEESYRALIKERPYLEWQRYLINFVIHTHLARLHRPFLIRGSTQHRFAYSRMQCIRSAETVLEIRNFNIGNEGIGGFTYILAHFMMAAVILAMDVCFNQDEIRVSQRKQEVLQACRVLEEELNTKIAPPCSGAENESCSSGQLMLQSFQRAVQNLRGILRRKGSKDKPLQSSSGTIIENTAKDPLPTKEIYTMPQRQRPSALHPEPSSESGFTPANENISNQRHSNVSLHMDESSRDQNDQGQGSEPQRQQQQSPFNLPPPYDEHIHSHQIEGSYGSSGELIADELWSEFFTVGPTFNDVDWNTFLIDFENQITKV</sequence>
<feature type="compositionally biased region" description="Low complexity" evidence="3">
    <location>
        <begin position="576"/>
        <end position="590"/>
    </location>
</feature>
<dbReference type="CDD" id="cd12148">
    <property type="entry name" value="fungal_TF_MHR"/>
    <property type="match status" value="1"/>
</dbReference>
<feature type="region of interest" description="Disordered" evidence="3">
    <location>
        <begin position="494"/>
        <end position="603"/>
    </location>
</feature>
<evidence type="ECO:0000313" key="5">
    <source>
        <dbReference type="Proteomes" id="UP000566819"/>
    </source>
</evidence>
<gene>
    <name evidence="4" type="ORF">G7Y89_g14371</name>
</gene>
<comment type="caution">
    <text evidence="4">The sequence shown here is derived from an EMBL/GenBank/DDBJ whole genome shotgun (WGS) entry which is preliminary data.</text>
</comment>
<dbReference type="PANTHER" id="PTHR31001">
    <property type="entry name" value="UNCHARACTERIZED TRANSCRIPTIONAL REGULATORY PROTEIN"/>
    <property type="match status" value="1"/>
</dbReference>
<evidence type="ECO:0000313" key="4">
    <source>
        <dbReference type="EMBL" id="KAF4622656.1"/>
    </source>
</evidence>
<comment type="subcellular location">
    <subcellularLocation>
        <location evidence="1">Nucleus</location>
    </subcellularLocation>
</comment>
<feature type="compositionally biased region" description="Polar residues" evidence="3">
    <location>
        <begin position="542"/>
        <end position="563"/>
    </location>
</feature>
<keyword evidence="5" id="KW-1185">Reference proteome</keyword>
<feature type="compositionally biased region" description="Polar residues" evidence="3">
    <location>
        <begin position="10"/>
        <end position="20"/>
    </location>
</feature>
<evidence type="ECO:0000256" key="3">
    <source>
        <dbReference type="SAM" id="MobiDB-lite"/>
    </source>
</evidence>
<feature type="compositionally biased region" description="Basic and acidic residues" evidence="3">
    <location>
        <begin position="565"/>
        <end position="574"/>
    </location>
</feature>
<evidence type="ECO:0000256" key="2">
    <source>
        <dbReference type="ARBA" id="ARBA00023242"/>
    </source>
</evidence>